<keyword evidence="3" id="KW-1185">Reference proteome</keyword>
<feature type="region of interest" description="Disordered" evidence="1">
    <location>
        <begin position="59"/>
        <end position="82"/>
    </location>
</feature>
<sequence>MEKEQQTVSSSARVLNKDSHDISKKSEQAEDGPWQCRSEHWDSKQNINMVEQAIVRASKKRGLEMQAESSQRDAERASSNIANNQDLAMELFRKSWADADPEDPILKSNASLNNVGMEIEESNT</sequence>
<protein>
    <submittedName>
        <fullName evidence="2">Uncharacterized protein</fullName>
    </submittedName>
</protein>
<accession>A0AAV9EF37</accession>
<feature type="region of interest" description="Disordered" evidence="1">
    <location>
        <begin position="98"/>
        <end position="124"/>
    </location>
</feature>
<name>A0AAV9EF37_ACOCL</name>
<organism evidence="2 3">
    <name type="scientific">Acorus calamus</name>
    <name type="common">Sweet flag</name>
    <dbReference type="NCBI Taxonomy" id="4465"/>
    <lineage>
        <taxon>Eukaryota</taxon>
        <taxon>Viridiplantae</taxon>
        <taxon>Streptophyta</taxon>
        <taxon>Embryophyta</taxon>
        <taxon>Tracheophyta</taxon>
        <taxon>Spermatophyta</taxon>
        <taxon>Magnoliopsida</taxon>
        <taxon>Liliopsida</taxon>
        <taxon>Acoraceae</taxon>
        <taxon>Acorus</taxon>
    </lineage>
</organism>
<feature type="compositionally biased region" description="Basic and acidic residues" evidence="1">
    <location>
        <begin position="15"/>
        <end position="28"/>
    </location>
</feature>
<dbReference type="Proteomes" id="UP001180020">
    <property type="component" value="Unassembled WGS sequence"/>
</dbReference>
<gene>
    <name evidence="2" type="ORF">QJS10_CPA07g00748</name>
</gene>
<feature type="region of interest" description="Disordered" evidence="1">
    <location>
        <begin position="1"/>
        <end position="45"/>
    </location>
</feature>
<dbReference type="AlphaFoldDB" id="A0AAV9EF37"/>
<reference evidence="2" key="2">
    <citation type="submission" date="2023-06" db="EMBL/GenBank/DDBJ databases">
        <authorList>
            <person name="Ma L."/>
            <person name="Liu K.-W."/>
            <person name="Li Z."/>
            <person name="Hsiao Y.-Y."/>
            <person name="Qi Y."/>
            <person name="Fu T."/>
            <person name="Tang G."/>
            <person name="Zhang D."/>
            <person name="Sun W.-H."/>
            <person name="Liu D.-K."/>
            <person name="Li Y."/>
            <person name="Chen G.-Z."/>
            <person name="Liu X.-D."/>
            <person name="Liao X.-Y."/>
            <person name="Jiang Y.-T."/>
            <person name="Yu X."/>
            <person name="Hao Y."/>
            <person name="Huang J."/>
            <person name="Zhao X.-W."/>
            <person name="Ke S."/>
            <person name="Chen Y.-Y."/>
            <person name="Wu W.-L."/>
            <person name="Hsu J.-L."/>
            <person name="Lin Y.-F."/>
            <person name="Huang M.-D."/>
            <person name="Li C.-Y."/>
            <person name="Huang L."/>
            <person name="Wang Z.-W."/>
            <person name="Zhao X."/>
            <person name="Zhong W.-Y."/>
            <person name="Peng D.-H."/>
            <person name="Ahmad S."/>
            <person name="Lan S."/>
            <person name="Zhang J.-S."/>
            <person name="Tsai W.-C."/>
            <person name="Van De Peer Y."/>
            <person name="Liu Z.-J."/>
        </authorList>
    </citation>
    <scope>NUCLEOTIDE SEQUENCE</scope>
    <source>
        <strain evidence="2">CP</strain>
        <tissue evidence="2">Leaves</tissue>
    </source>
</reference>
<proteinExistence type="predicted"/>
<feature type="compositionally biased region" description="Polar residues" evidence="1">
    <location>
        <begin position="1"/>
        <end position="13"/>
    </location>
</feature>
<dbReference type="EMBL" id="JAUJYO010000007">
    <property type="protein sequence ID" value="KAK1312298.1"/>
    <property type="molecule type" value="Genomic_DNA"/>
</dbReference>
<comment type="caution">
    <text evidence="2">The sequence shown here is derived from an EMBL/GenBank/DDBJ whole genome shotgun (WGS) entry which is preliminary data.</text>
</comment>
<evidence type="ECO:0000313" key="3">
    <source>
        <dbReference type="Proteomes" id="UP001180020"/>
    </source>
</evidence>
<evidence type="ECO:0000256" key="1">
    <source>
        <dbReference type="SAM" id="MobiDB-lite"/>
    </source>
</evidence>
<evidence type="ECO:0000313" key="2">
    <source>
        <dbReference type="EMBL" id="KAK1312298.1"/>
    </source>
</evidence>
<reference evidence="2" key="1">
    <citation type="journal article" date="2023" name="Nat. Commun.">
        <title>Diploid and tetraploid genomes of Acorus and the evolution of monocots.</title>
        <authorList>
            <person name="Ma L."/>
            <person name="Liu K.W."/>
            <person name="Li Z."/>
            <person name="Hsiao Y.Y."/>
            <person name="Qi Y."/>
            <person name="Fu T."/>
            <person name="Tang G.D."/>
            <person name="Zhang D."/>
            <person name="Sun W.H."/>
            <person name="Liu D.K."/>
            <person name="Li Y."/>
            <person name="Chen G.Z."/>
            <person name="Liu X.D."/>
            <person name="Liao X.Y."/>
            <person name="Jiang Y.T."/>
            <person name="Yu X."/>
            <person name="Hao Y."/>
            <person name="Huang J."/>
            <person name="Zhao X.W."/>
            <person name="Ke S."/>
            <person name="Chen Y.Y."/>
            <person name="Wu W.L."/>
            <person name="Hsu J.L."/>
            <person name="Lin Y.F."/>
            <person name="Huang M.D."/>
            <person name="Li C.Y."/>
            <person name="Huang L."/>
            <person name="Wang Z.W."/>
            <person name="Zhao X."/>
            <person name="Zhong W.Y."/>
            <person name="Peng D.H."/>
            <person name="Ahmad S."/>
            <person name="Lan S."/>
            <person name="Zhang J.S."/>
            <person name="Tsai W.C."/>
            <person name="Van de Peer Y."/>
            <person name="Liu Z.J."/>
        </authorList>
    </citation>
    <scope>NUCLEOTIDE SEQUENCE</scope>
    <source>
        <strain evidence="2">CP</strain>
    </source>
</reference>